<dbReference type="EnsemblFungi" id="FOXG_15914T0">
    <property type="protein sequence ID" value="FOXG_15914P0"/>
    <property type="gene ID" value="FOXG_15914"/>
</dbReference>
<sequence>MKVYQTGQTTHLSLEGVIVDRIDTHMGGRWSGMNLGCLERPVADRRWAFLSRPRWCEKAWQDYAITLTCGGEGRGCVVNDVNSHLADFAAALLSGSLDWVTGELMALDRVLGSGKGDVMQLDYLEVVAKAGDARRYVRAVAPVYEGL</sequence>
<dbReference type="STRING" id="426428.A0A0D2YHW8"/>
<protein>
    <submittedName>
        <fullName evidence="1">Uncharacterized protein</fullName>
    </submittedName>
</protein>
<dbReference type="AlphaFoldDB" id="A0A0D2YHW8"/>
<evidence type="ECO:0000313" key="1">
    <source>
        <dbReference type="EnsemblFungi" id="FOXG_15914P0"/>
    </source>
</evidence>
<evidence type="ECO:0000313" key="2">
    <source>
        <dbReference type="Proteomes" id="UP000002489"/>
    </source>
</evidence>
<reference evidence="2" key="1">
    <citation type="journal article" date="2012" name="Mol. Plant Microbe Interact.">
        <title>A highly conserved effector in Fusarium oxysporum is required for full virulence on Arabidopsis.</title>
        <authorList>
            <person name="Thatcher L.F."/>
            <person name="Gardiner D.M."/>
            <person name="Kazan K."/>
            <person name="Manners J."/>
        </authorList>
    </citation>
    <scope>NUCLEOTIDE SEQUENCE [LARGE SCALE GENOMIC DNA]</scope>
    <source>
        <strain evidence="2">Fo5176</strain>
    </source>
</reference>
<organism evidence="1 2">
    <name type="scientific">Fusarium oxysporum (strain Fo5176)</name>
    <name type="common">Fusarium vascular wilt</name>
    <dbReference type="NCBI Taxonomy" id="660025"/>
    <lineage>
        <taxon>Eukaryota</taxon>
        <taxon>Fungi</taxon>
        <taxon>Dikarya</taxon>
        <taxon>Ascomycota</taxon>
        <taxon>Pezizomycotina</taxon>
        <taxon>Sordariomycetes</taxon>
        <taxon>Hypocreomycetidae</taxon>
        <taxon>Hypocreales</taxon>
        <taxon>Nectriaceae</taxon>
        <taxon>Fusarium</taxon>
        <taxon>Fusarium oxysporum species complex</taxon>
    </lineage>
</organism>
<dbReference type="VEuPathDB" id="FungiDB:FOXG_15914"/>
<accession>A0A0D2YHW8</accession>
<dbReference type="Proteomes" id="UP000002489">
    <property type="component" value="Unassembled WGS sequence"/>
</dbReference>
<name>A0A0D2YHW8_FUSOF</name>
<gene>
    <name evidence="1" type="primary">28956908</name>
</gene>
<proteinExistence type="predicted"/>
<reference evidence="1" key="2">
    <citation type="submission" date="2025-08" db="UniProtKB">
        <authorList>
            <consortium name="EnsemblFungi"/>
        </authorList>
    </citation>
    <scope>IDENTIFICATION</scope>
    <source>
        <strain evidence="1">4287 / CBS 123668 / FGSC 9935 / NRRL 34936</strain>
    </source>
</reference>